<evidence type="ECO:0000313" key="3">
    <source>
        <dbReference type="Proteomes" id="UP000682892"/>
    </source>
</evidence>
<evidence type="ECO:0000313" key="2">
    <source>
        <dbReference type="EMBL" id="EAT44019.1"/>
    </source>
</evidence>
<dbReference type="PRINTS" id="PR00633">
    <property type="entry name" value="RCCNDNSATION"/>
</dbReference>
<dbReference type="InterPro" id="IPR052830">
    <property type="entry name" value="RCC1_domain-containing"/>
</dbReference>
<dbReference type="PROSITE" id="PS50012">
    <property type="entry name" value="RCC1_3"/>
    <property type="match status" value="2"/>
</dbReference>
<dbReference type="Gene3D" id="2.130.10.30">
    <property type="entry name" value="Regulator of chromosome condensation 1/beta-lactamase-inhibitor protein II"/>
    <property type="match status" value="1"/>
</dbReference>
<feature type="repeat" description="RCC1" evidence="1">
    <location>
        <begin position="175"/>
        <end position="227"/>
    </location>
</feature>
<dbReference type="Proteomes" id="UP000682892">
    <property type="component" value="Chromosome 1"/>
</dbReference>
<reference evidence="2" key="1">
    <citation type="submission" date="2005-10" db="EMBL/GenBank/DDBJ databases">
        <authorList>
            <person name="Loftus B.J."/>
            <person name="Nene V.M."/>
            <person name="Hannick L.I."/>
            <person name="Bidwell S."/>
            <person name="Haas B."/>
            <person name="Amedeo P."/>
            <person name="Orvis J."/>
            <person name="Wortman J.R."/>
            <person name="White O.R."/>
            <person name="Salzberg S."/>
            <person name="Shumway M."/>
            <person name="Koo H."/>
            <person name="Zhao Y."/>
            <person name="Holmes M."/>
            <person name="Miller J."/>
            <person name="Schatz M."/>
            <person name="Pop M."/>
            <person name="Pai G."/>
            <person name="Utterback T."/>
            <person name="Rogers Y.-H."/>
            <person name="Kravitz S."/>
            <person name="Fraser C.M."/>
        </authorList>
    </citation>
    <scope>NUCLEOTIDE SEQUENCE</scope>
    <source>
        <strain evidence="2">Liverpool</strain>
    </source>
</reference>
<accession>A0A1S4F7Z5</accession>
<dbReference type="HOGENOM" id="CLU_052729_0_0_1"/>
<reference evidence="2" key="3">
    <citation type="submission" date="2012-09" db="EMBL/GenBank/DDBJ databases">
        <authorList>
            <consortium name="VectorBase"/>
        </authorList>
    </citation>
    <scope>NUCLEOTIDE SEQUENCE</scope>
    <source>
        <strain evidence="2">Liverpool</strain>
    </source>
</reference>
<dbReference type="PANTHER" id="PTHR46849">
    <property type="entry name" value="RCC1 DOMAIN-CONTAINING PROTEIN 1"/>
    <property type="match status" value="1"/>
</dbReference>
<reference evidence="2" key="2">
    <citation type="journal article" date="2007" name="Science">
        <title>Genome sequence of Aedes aegypti, a major arbovirus vector.</title>
        <authorList>
            <person name="Nene V."/>
            <person name="Wortman J.R."/>
            <person name="Lawson D."/>
            <person name="Haas B."/>
            <person name="Kodira C."/>
            <person name="Tu Z.J."/>
            <person name="Loftus B."/>
            <person name="Xi Z."/>
            <person name="Megy K."/>
            <person name="Grabherr M."/>
            <person name="Ren Q."/>
            <person name="Zdobnov E.M."/>
            <person name="Lobo N.F."/>
            <person name="Campbell K.S."/>
            <person name="Brown S.E."/>
            <person name="Bonaldo M.F."/>
            <person name="Zhu J."/>
            <person name="Sinkins S.P."/>
            <person name="Hogenkamp D.G."/>
            <person name="Amedeo P."/>
            <person name="Arensburger P."/>
            <person name="Atkinson P.W."/>
            <person name="Bidwell S."/>
            <person name="Biedler J."/>
            <person name="Birney E."/>
            <person name="Bruggner R.V."/>
            <person name="Costas J."/>
            <person name="Coy M.R."/>
            <person name="Crabtree J."/>
            <person name="Crawford M."/>
            <person name="Debruyn B."/>
            <person name="Decaprio D."/>
            <person name="Eiglmeier K."/>
            <person name="Eisenstadt E."/>
            <person name="El-Dorry H."/>
            <person name="Gelbart W.M."/>
            <person name="Gomes S.L."/>
            <person name="Hammond M."/>
            <person name="Hannick L.I."/>
            <person name="Hogan J.R."/>
            <person name="Holmes M.H."/>
            <person name="Jaffe D."/>
            <person name="Johnston J.S."/>
            <person name="Kennedy R.C."/>
            <person name="Koo H."/>
            <person name="Kravitz S."/>
            <person name="Kriventseva E.V."/>
            <person name="Kulp D."/>
            <person name="Labutti K."/>
            <person name="Lee E."/>
            <person name="Li S."/>
            <person name="Lovin D.D."/>
            <person name="Mao C."/>
            <person name="Mauceli E."/>
            <person name="Menck C.F."/>
            <person name="Miller J.R."/>
            <person name="Montgomery P."/>
            <person name="Mori A."/>
            <person name="Nascimento A.L."/>
            <person name="Naveira H.F."/>
            <person name="Nusbaum C."/>
            <person name="O'leary S."/>
            <person name="Orvis J."/>
            <person name="Pertea M."/>
            <person name="Quesneville H."/>
            <person name="Reidenbach K.R."/>
            <person name="Rogers Y.H."/>
            <person name="Roth C.W."/>
            <person name="Schneider J.R."/>
            <person name="Schatz M."/>
            <person name="Shumway M."/>
            <person name="Stanke M."/>
            <person name="Stinson E.O."/>
            <person name="Tubio J.M."/>
            <person name="Vanzee J.P."/>
            <person name="Verjovski-Almeida S."/>
            <person name="Werner D."/>
            <person name="White O."/>
            <person name="Wyder S."/>
            <person name="Zeng Q."/>
            <person name="Zhao Q."/>
            <person name="Zhao Y."/>
            <person name="Hill C.A."/>
            <person name="Raikhel A.S."/>
            <person name="Soares M.B."/>
            <person name="Knudson D.L."/>
            <person name="Lee N.H."/>
            <person name="Galagan J."/>
            <person name="Salzberg S.L."/>
            <person name="Paulsen I.T."/>
            <person name="Dimopoulos G."/>
            <person name="Collins F.H."/>
            <person name="Birren B."/>
            <person name="Fraser-Liggett C.M."/>
            <person name="Severson D.W."/>
        </authorList>
    </citation>
    <scope>NUCLEOTIDE SEQUENCE [LARGE SCALE GENOMIC DNA]</scope>
    <source>
        <strain evidence="2">Liverpool</strain>
    </source>
</reference>
<dbReference type="SUPFAM" id="SSF50985">
    <property type="entry name" value="RCC1/BLIP-II"/>
    <property type="match status" value="1"/>
</dbReference>
<dbReference type="InterPro" id="IPR000408">
    <property type="entry name" value="Reg_chr_condens"/>
</dbReference>
<sequence>MAPRFWIYGFNPFEIDGNGDLQELDLSKFVKDTQGEIIIELTATHALVATGSSLLSYSCITETSHTVDCGSRIAHLSANNWYCLILLKNGHLLKYDIYSQQTKKLDFLSVENSPESESVESISHIACGDKVSIAVTSPGKYVFNIPNKTFTFPKHVRIRKVVVGLEHCLLLTGNGDVYSWGCGLRGQLGNGAITPHKEQPQLVEALAGVKIVDIAAGGWHSAAVSSFGDLYCWGWNSKGQLGLMDEKQVRGTVFALPQVIEVSEQEDDQSQEISIENVHCGNCHTVVISSKGELYFAGNDLRKKLDYVNVERNPNLSGFKKFESFPKVDGLKLLKSGANSLVFVSECGDGEMSP</sequence>
<protein>
    <submittedName>
        <fullName evidence="2">AAEL004561-PA</fullName>
    </submittedName>
</protein>
<dbReference type="Pfam" id="PF00415">
    <property type="entry name" value="RCC1"/>
    <property type="match status" value="2"/>
</dbReference>
<dbReference type="PANTHER" id="PTHR46849:SF1">
    <property type="entry name" value="RCC1 DOMAIN-CONTAINING PROTEIN 1"/>
    <property type="match status" value="1"/>
</dbReference>
<dbReference type="OrthoDB" id="5370059at2759"/>
<dbReference type="InterPro" id="IPR009091">
    <property type="entry name" value="RCC1/BLIP-II"/>
</dbReference>
<gene>
    <name evidence="2" type="ORF">AaeL_AAEL004561</name>
</gene>
<evidence type="ECO:0000256" key="1">
    <source>
        <dbReference type="PROSITE-ProRule" id="PRU00235"/>
    </source>
</evidence>
<dbReference type="AlphaFoldDB" id="A0A1S4F7Z5"/>
<feature type="repeat" description="RCC1" evidence="1">
    <location>
        <begin position="228"/>
        <end position="291"/>
    </location>
</feature>
<dbReference type="PROSITE" id="PS00626">
    <property type="entry name" value="RCC1_2"/>
    <property type="match status" value="1"/>
</dbReference>
<proteinExistence type="predicted"/>
<organism evidence="2 3">
    <name type="scientific">Aedes aegypti</name>
    <name type="common">Yellowfever mosquito</name>
    <name type="synonym">Culex aegypti</name>
    <dbReference type="NCBI Taxonomy" id="7159"/>
    <lineage>
        <taxon>Eukaryota</taxon>
        <taxon>Metazoa</taxon>
        <taxon>Ecdysozoa</taxon>
        <taxon>Arthropoda</taxon>
        <taxon>Hexapoda</taxon>
        <taxon>Insecta</taxon>
        <taxon>Pterygota</taxon>
        <taxon>Neoptera</taxon>
        <taxon>Endopterygota</taxon>
        <taxon>Diptera</taxon>
        <taxon>Nematocera</taxon>
        <taxon>Culicoidea</taxon>
        <taxon>Culicidae</taxon>
        <taxon>Culicinae</taxon>
        <taxon>Aedini</taxon>
        <taxon>Aedes</taxon>
        <taxon>Stegomyia</taxon>
    </lineage>
</organism>
<dbReference type="EMBL" id="CH477308">
    <property type="protein sequence ID" value="EAT44019.1"/>
    <property type="molecule type" value="Genomic_DNA"/>
</dbReference>
<name>A0A1S4F7Z5_AEDAE</name>
<dbReference type="OMA" id="VGLEHCL"/>